<dbReference type="InParanoid" id="B2A622"/>
<dbReference type="FunCoup" id="B2A622">
    <property type="interactions" value="132"/>
</dbReference>
<dbReference type="eggNOG" id="COG1183">
    <property type="taxonomic scope" value="Bacteria"/>
</dbReference>
<dbReference type="RefSeq" id="WP_012448304.1">
    <property type="nucleotide sequence ID" value="NC_010718.1"/>
</dbReference>
<dbReference type="EMBL" id="CP001034">
    <property type="protein sequence ID" value="ACB85439.1"/>
    <property type="molecule type" value="Genomic_DNA"/>
</dbReference>
<reference evidence="2 3" key="1">
    <citation type="submission" date="2008-04" db="EMBL/GenBank/DDBJ databases">
        <title>Complete sequence of chromosome of Natranaerobius thermophilus JW/NM-WN-LF.</title>
        <authorList>
            <consortium name="US DOE Joint Genome Institute"/>
            <person name="Copeland A."/>
            <person name="Lucas S."/>
            <person name="Lapidus A."/>
            <person name="Glavina del Rio T."/>
            <person name="Dalin E."/>
            <person name="Tice H."/>
            <person name="Bruce D."/>
            <person name="Goodwin L."/>
            <person name="Pitluck S."/>
            <person name="Chertkov O."/>
            <person name="Brettin T."/>
            <person name="Detter J.C."/>
            <person name="Han C."/>
            <person name="Kuske C.R."/>
            <person name="Schmutz J."/>
            <person name="Larimer F."/>
            <person name="Land M."/>
            <person name="Hauser L."/>
            <person name="Kyrpides N."/>
            <person name="Lykidis A."/>
            <person name="Mesbah N.M."/>
            <person name="Wiegel J."/>
        </authorList>
    </citation>
    <scope>NUCLEOTIDE SEQUENCE [LARGE SCALE GENOMIC DNA]</scope>
    <source>
        <strain evidence="3">ATCC BAA-1301 / DSM 18059 / JW/NM-WN-LF</strain>
    </source>
</reference>
<feature type="transmembrane region" description="Helical" evidence="1">
    <location>
        <begin position="182"/>
        <end position="209"/>
    </location>
</feature>
<evidence type="ECO:0000256" key="1">
    <source>
        <dbReference type="SAM" id="Phobius"/>
    </source>
</evidence>
<organism evidence="2 3">
    <name type="scientific">Natranaerobius thermophilus (strain ATCC BAA-1301 / DSM 18059 / JW/NM-WN-LF)</name>
    <dbReference type="NCBI Taxonomy" id="457570"/>
    <lineage>
        <taxon>Bacteria</taxon>
        <taxon>Bacillati</taxon>
        <taxon>Bacillota</taxon>
        <taxon>Clostridia</taxon>
        <taxon>Natranaerobiales</taxon>
        <taxon>Natranaerobiaceae</taxon>
        <taxon>Natranaerobius</taxon>
    </lineage>
</organism>
<keyword evidence="3" id="KW-1185">Reference proteome</keyword>
<feature type="transmembrane region" description="Helical" evidence="1">
    <location>
        <begin position="149"/>
        <end position="170"/>
    </location>
</feature>
<name>B2A622_NATTJ</name>
<keyword evidence="2" id="KW-0808">Transferase</keyword>
<dbReference type="Pfam" id="PF01066">
    <property type="entry name" value="CDP-OH_P_transf"/>
    <property type="match status" value="1"/>
</dbReference>
<dbReference type="STRING" id="457570.Nther_1867"/>
<feature type="transmembrane region" description="Helical" evidence="1">
    <location>
        <begin position="124"/>
        <end position="143"/>
    </location>
</feature>
<proteinExistence type="predicted"/>
<feature type="transmembrane region" description="Helical" evidence="1">
    <location>
        <begin position="92"/>
        <end position="112"/>
    </location>
</feature>
<protein>
    <submittedName>
        <fullName evidence="2">CDP-alcohol phosphatidyltransferase</fullName>
    </submittedName>
</protein>
<dbReference type="HOGENOM" id="CLU_049944_3_0_9"/>
<evidence type="ECO:0000313" key="3">
    <source>
        <dbReference type="Proteomes" id="UP000001683"/>
    </source>
</evidence>
<accession>B2A622</accession>
<dbReference type="KEGG" id="nth:Nther_1867"/>
<dbReference type="GO" id="GO:0016020">
    <property type="term" value="C:membrane"/>
    <property type="evidence" value="ECO:0007669"/>
    <property type="project" value="InterPro"/>
</dbReference>
<dbReference type="InterPro" id="IPR043130">
    <property type="entry name" value="CDP-OH_PTrfase_TM_dom"/>
</dbReference>
<dbReference type="Proteomes" id="UP000001683">
    <property type="component" value="Chromosome"/>
</dbReference>
<feature type="transmembrane region" description="Helical" evidence="1">
    <location>
        <begin position="7"/>
        <end position="26"/>
    </location>
</feature>
<keyword evidence="1" id="KW-0472">Membrane</keyword>
<reference evidence="2 3" key="2">
    <citation type="journal article" date="2011" name="J. Bacteriol.">
        <title>Complete genome sequence of the anaerobic, halophilic alkalithermophile Natranaerobius thermophilus JW/NM-WN-LF.</title>
        <authorList>
            <person name="Zhao B."/>
            <person name="Mesbah N.M."/>
            <person name="Dalin E."/>
            <person name="Goodwin L."/>
            <person name="Nolan M."/>
            <person name="Pitluck S."/>
            <person name="Chertkov O."/>
            <person name="Brettin T.S."/>
            <person name="Han J."/>
            <person name="Larimer F.W."/>
            <person name="Land M.L."/>
            <person name="Hauser L."/>
            <person name="Kyrpides N."/>
            <person name="Wiegel J."/>
        </authorList>
    </citation>
    <scope>NUCLEOTIDE SEQUENCE [LARGE SCALE GENOMIC DNA]</scope>
    <source>
        <strain evidence="3">ATCC BAA-1301 / DSM 18059 / JW/NM-WN-LF</strain>
    </source>
</reference>
<gene>
    <name evidence="2" type="ordered locus">Nther_1867</name>
</gene>
<sequence>MQHVERWLPTIFTFANLTLGFLAMTFIYSEHFRLSLTLLILALFFDGIDGRLSRKFNVSSIVGKELDSLSDYLSFGVAPSLFYLLIQGNVTLLHYVFIIFFLLCGAYQIAKYNTDFIYGSAENVLLGLPINAAGILLVIMGYLDWFPFTIEALIILIVSPLMVTQIPYPSFKAHHPKKHGHFLFPIIIMVLFIIFPATAFVVFSIYVVYGFAALFIDFDNIKKFINIT</sequence>
<dbReference type="OrthoDB" id="9777147at2"/>
<dbReference type="InterPro" id="IPR000462">
    <property type="entry name" value="CDP-OH_P_trans"/>
</dbReference>
<evidence type="ECO:0000313" key="2">
    <source>
        <dbReference type="EMBL" id="ACB85439.1"/>
    </source>
</evidence>
<keyword evidence="1" id="KW-0812">Transmembrane</keyword>
<dbReference type="Gene3D" id="1.20.120.1760">
    <property type="match status" value="1"/>
</dbReference>
<dbReference type="AlphaFoldDB" id="B2A622"/>
<dbReference type="GO" id="GO:0016780">
    <property type="term" value="F:phosphotransferase activity, for other substituted phosphate groups"/>
    <property type="evidence" value="ECO:0007669"/>
    <property type="project" value="InterPro"/>
</dbReference>
<dbReference type="GO" id="GO:0008654">
    <property type="term" value="P:phospholipid biosynthetic process"/>
    <property type="evidence" value="ECO:0007669"/>
    <property type="project" value="InterPro"/>
</dbReference>
<keyword evidence="1" id="KW-1133">Transmembrane helix</keyword>